<name>A0A1G7ZMU8_9GAMM</name>
<dbReference type="RefSeq" id="WP_084303128.1">
    <property type="nucleotide sequence ID" value="NZ_FNDG01000002.1"/>
</dbReference>
<dbReference type="GO" id="GO:0016491">
    <property type="term" value="F:oxidoreductase activity"/>
    <property type="evidence" value="ECO:0007669"/>
    <property type="project" value="InterPro"/>
</dbReference>
<protein>
    <submittedName>
        <fullName evidence="2">2,4-dienoyl-CoA reductase</fullName>
    </submittedName>
</protein>
<dbReference type="SUPFAM" id="SSF51395">
    <property type="entry name" value="FMN-linked oxidoreductases"/>
    <property type="match status" value="1"/>
</dbReference>
<dbReference type="PANTHER" id="PTHR22893:SF91">
    <property type="entry name" value="NADPH DEHYDROGENASE 2-RELATED"/>
    <property type="match status" value="1"/>
</dbReference>
<organism evidence="2 3">
    <name type="scientific">Phytopseudomonas flavescens</name>
    <dbReference type="NCBI Taxonomy" id="29435"/>
    <lineage>
        <taxon>Bacteria</taxon>
        <taxon>Pseudomonadati</taxon>
        <taxon>Pseudomonadota</taxon>
        <taxon>Gammaproteobacteria</taxon>
        <taxon>Pseudomonadales</taxon>
        <taxon>Pseudomonadaceae</taxon>
        <taxon>Phytopseudomonas</taxon>
    </lineage>
</organism>
<reference evidence="2 3" key="1">
    <citation type="submission" date="2016-10" db="EMBL/GenBank/DDBJ databases">
        <authorList>
            <person name="de Groot N.N."/>
        </authorList>
    </citation>
    <scope>NUCLEOTIDE SEQUENCE [LARGE SCALE GENOMIC DNA]</scope>
    <source>
        <strain evidence="2 3">LMG 18387</strain>
    </source>
</reference>
<evidence type="ECO:0000313" key="2">
    <source>
        <dbReference type="EMBL" id="SDH09955.1"/>
    </source>
</evidence>
<dbReference type="InterPro" id="IPR001155">
    <property type="entry name" value="OxRdtase_FMN_N"/>
</dbReference>
<dbReference type="Gene3D" id="3.20.20.70">
    <property type="entry name" value="Aldolase class I"/>
    <property type="match status" value="1"/>
</dbReference>
<dbReference type="Pfam" id="PF00724">
    <property type="entry name" value="Oxidored_FMN"/>
    <property type="match status" value="1"/>
</dbReference>
<dbReference type="CDD" id="cd02803">
    <property type="entry name" value="OYE_like_FMN_family"/>
    <property type="match status" value="1"/>
</dbReference>
<dbReference type="GO" id="GO:0010181">
    <property type="term" value="F:FMN binding"/>
    <property type="evidence" value="ECO:0007669"/>
    <property type="project" value="InterPro"/>
</dbReference>
<dbReference type="STRING" id="29435.SAMN05216588_102407"/>
<evidence type="ECO:0000259" key="1">
    <source>
        <dbReference type="Pfam" id="PF00724"/>
    </source>
</evidence>
<dbReference type="EMBL" id="FNDG01000002">
    <property type="protein sequence ID" value="SDH09955.1"/>
    <property type="molecule type" value="Genomic_DNA"/>
</dbReference>
<sequence>MAGSSSTAAQQDRQLLLQPSRLGRLALANRLVVAPMTRVSATEQGVPTARMSDYYRRFAEGGFGLVITEGLYTDRRSSQGYLFQPGLANAAQLDGWRKIVANVHDGGGRIIAQLMHAGALSQGSAHSDRNLGPSVVRPKGQQMAFYRGKGEYPVPEAMTLQDISNAIAGFAEAAVRAREAGFDGVEIHGANGYLLDQFLTEGSNLRSDIHGASLAGRLRLINEVVAAVRDATGPGFAVGLRISQAKVNDFTHKWSRGEQEAAEIFTTLGTLPLDYLHTTEYDAWTPAFSKGPSLAALAKKYAALAVLANGSLHDQHRAAGMVRRDEADAVALGRGAIMHADWPRRLADGRPLNAFDPGLLSPLADLENAERFQAEQGLGQGQWAAPAQWQGQPGFKCRDGFS</sequence>
<accession>A0A1G7ZMU8</accession>
<gene>
    <name evidence="2" type="ORF">SAMN05216588_102407</name>
</gene>
<evidence type="ECO:0000313" key="3">
    <source>
        <dbReference type="Proteomes" id="UP000198606"/>
    </source>
</evidence>
<dbReference type="InterPro" id="IPR045247">
    <property type="entry name" value="Oye-like"/>
</dbReference>
<feature type="domain" description="NADH:flavin oxidoreductase/NADH oxidase N-terminal" evidence="1">
    <location>
        <begin position="16"/>
        <end position="353"/>
    </location>
</feature>
<dbReference type="AlphaFoldDB" id="A0A1G7ZMU8"/>
<dbReference type="Proteomes" id="UP000198606">
    <property type="component" value="Unassembled WGS sequence"/>
</dbReference>
<proteinExistence type="predicted"/>
<dbReference type="PANTHER" id="PTHR22893">
    <property type="entry name" value="NADH OXIDOREDUCTASE-RELATED"/>
    <property type="match status" value="1"/>
</dbReference>
<dbReference type="InterPro" id="IPR013785">
    <property type="entry name" value="Aldolase_TIM"/>
</dbReference>